<evidence type="ECO:0000313" key="2">
    <source>
        <dbReference type="Proteomes" id="UP000832097"/>
    </source>
</evidence>
<evidence type="ECO:0000313" key="1">
    <source>
        <dbReference type="EMBL" id="UOE45457.1"/>
    </source>
</evidence>
<dbReference type="RefSeq" id="WP_243558053.1">
    <property type="nucleotide sequence ID" value="NZ_CP094528.1"/>
</dbReference>
<name>A0ABY4C1Z1_9MICO</name>
<accession>A0ABY4C1Z1</accession>
<gene>
    <name evidence="1" type="ORF">MTO99_06790</name>
</gene>
<sequence>MNTETSITSRILDGEIVLTKHNGHLAIAALTEKLYATRLITGETALRHLVTATNKAGEPVPVITRGIIGTTTVEGHAITKVLVDEQEIMIPAVGRCDHFETDNHGICYACGAYVQADDAGRYL</sequence>
<dbReference type="EMBL" id="CP094528">
    <property type="protein sequence ID" value="UOE45457.1"/>
    <property type="molecule type" value="Genomic_DNA"/>
</dbReference>
<dbReference type="Proteomes" id="UP000832097">
    <property type="component" value="Chromosome"/>
</dbReference>
<protein>
    <submittedName>
        <fullName evidence="1">Uncharacterized protein</fullName>
    </submittedName>
</protein>
<organism evidence="1 2">
    <name type="scientific">Agromyces larvae</name>
    <dbReference type="NCBI Taxonomy" id="2929802"/>
    <lineage>
        <taxon>Bacteria</taxon>
        <taxon>Bacillati</taxon>
        <taxon>Actinomycetota</taxon>
        <taxon>Actinomycetes</taxon>
        <taxon>Micrococcales</taxon>
        <taxon>Microbacteriaceae</taxon>
        <taxon>Agromyces</taxon>
    </lineage>
</organism>
<reference evidence="1 2" key="1">
    <citation type="submission" date="2022-03" db="EMBL/GenBank/DDBJ databases">
        <title>Mucilaginibacter sp. isolated from the gut of Protaetia brevitarsis seulensis larvae.</title>
        <authorList>
            <person name="Won M."/>
            <person name="Kim S.-J."/>
            <person name="Kwon S.-W."/>
        </authorList>
    </citation>
    <scope>NUCLEOTIDE SEQUENCE [LARGE SCALE GENOMIC DNA]</scope>
    <source>
        <strain evidence="1 2">CFWR-12</strain>
    </source>
</reference>
<proteinExistence type="predicted"/>
<keyword evidence="2" id="KW-1185">Reference proteome</keyword>